<gene>
    <name evidence="1" type="ORF">LCGC14_2391990</name>
</gene>
<protein>
    <submittedName>
        <fullName evidence="1">Uncharacterized protein</fullName>
    </submittedName>
</protein>
<accession>A0A0F8W1G7</accession>
<proteinExistence type="predicted"/>
<organism evidence="1">
    <name type="scientific">marine sediment metagenome</name>
    <dbReference type="NCBI Taxonomy" id="412755"/>
    <lineage>
        <taxon>unclassified sequences</taxon>
        <taxon>metagenomes</taxon>
        <taxon>ecological metagenomes</taxon>
    </lineage>
</organism>
<comment type="caution">
    <text evidence="1">The sequence shown here is derived from an EMBL/GenBank/DDBJ whole genome shotgun (WGS) entry which is preliminary data.</text>
</comment>
<dbReference type="EMBL" id="LAZR01070356">
    <property type="protein sequence ID" value="KKK42010.1"/>
    <property type="molecule type" value="Genomic_DNA"/>
</dbReference>
<evidence type="ECO:0000313" key="1">
    <source>
        <dbReference type="EMBL" id="KKK42010.1"/>
    </source>
</evidence>
<feature type="non-terminal residue" evidence="1">
    <location>
        <position position="1"/>
    </location>
</feature>
<dbReference type="AlphaFoldDB" id="A0A0F8W1G7"/>
<sequence>RHTTQPKRGTIWIPPSRENIYFKIILVDSSGDEWDLTANALNFNVVWPTFRSGGLASFTLDADNNNRQYINKFIKGNIIKFYMDYTDATMLYKTFYIESPQYGYANGYKLYLRGRDYPQLADKKLIHDFSSGVNADTCFNTVVDTHFSAVVTTDDVSANMTSEIKAKFGYQSGVKIFKNILERVDYDGRIENDGDIATFVDTGILITTEALVVGQNVLNITPFGGKSEDERNRIQVVGEEVEDCIILKMKQDITEQDNTWIKDEVHNNTDVDSLADANEIATYLRANKKSALDSGVITTYGIFGPKPGNKIKCSAIGCNINGEHFIKKVTQKFTSTGDEKWKTTFELNETTTLVSDFLKEETDKRESERNLKNPNAMTDTLIFLTFDNDTGIATLGDTFIGDGKLKLKEDKNSGILTSDTFTADSNFTEVEVRGKFNDDCSLIEVHISNDEGLNYKKIRLGDFNKIQTLGFTGKKGKIKVVLKSDSDNPVPELDSICLLIKRWGGEKKC</sequence>
<reference evidence="1" key="1">
    <citation type="journal article" date="2015" name="Nature">
        <title>Complex archaea that bridge the gap between prokaryotes and eukaryotes.</title>
        <authorList>
            <person name="Spang A."/>
            <person name="Saw J.H."/>
            <person name="Jorgensen S.L."/>
            <person name="Zaremba-Niedzwiedzka K."/>
            <person name="Martijn J."/>
            <person name="Lind A.E."/>
            <person name="van Eijk R."/>
            <person name="Schleper C."/>
            <person name="Guy L."/>
            <person name="Ettema T.J."/>
        </authorList>
    </citation>
    <scope>NUCLEOTIDE SEQUENCE</scope>
</reference>
<name>A0A0F8W1G7_9ZZZZ</name>